<dbReference type="SUPFAM" id="SSF143011">
    <property type="entry name" value="RelE-like"/>
    <property type="match status" value="1"/>
</dbReference>
<dbReference type="RefSeq" id="WP_191110982.1">
    <property type="nucleotide sequence ID" value="NZ_CP061738.1"/>
</dbReference>
<keyword evidence="2" id="KW-1185">Reference proteome</keyword>
<dbReference type="Proteomes" id="UP000516514">
    <property type="component" value="Chromosome"/>
</dbReference>
<organism evidence="1 2">
    <name type="scientific">Candidatus Wolbachia massiliensis</name>
    <dbReference type="NCBI Taxonomy" id="1845000"/>
    <lineage>
        <taxon>Bacteria</taxon>
        <taxon>Pseudomonadati</taxon>
        <taxon>Pseudomonadota</taxon>
        <taxon>Alphaproteobacteria</taxon>
        <taxon>Rickettsiales</taxon>
        <taxon>Anaplasmataceae</taxon>
        <taxon>Wolbachieae</taxon>
        <taxon>Wolbachia</taxon>
    </lineage>
</organism>
<sequence length="64" mass="7319">MKYDVDYPKKILKGDFLPLSPQIRKKIKEIIENKIAANPFKVGKPLSGKLKGYRSLRTSNCRIA</sequence>
<dbReference type="Gene3D" id="3.30.2310.20">
    <property type="entry name" value="RelE-like"/>
    <property type="match status" value="1"/>
</dbReference>
<accession>A0A7L7YLP1</accession>
<name>A0A7L7YLP1_9RICK</name>
<gene>
    <name evidence="1" type="ORF">ID128_05215</name>
</gene>
<proteinExistence type="predicted"/>
<dbReference type="InterPro" id="IPR035093">
    <property type="entry name" value="RelE/ParE_toxin_dom_sf"/>
</dbReference>
<dbReference type="KEGG" id="wms:ID128_05215"/>
<evidence type="ECO:0000313" key="1">
    <source>
        <dbReference type="EMBL" id="QOD38172.1"/>
    </source>
</evidence>
<protein>
    <submittedName>
        <fullName evidence="1">Type II toxin-antitoxin system RelE/ParE family toxin</fullName>
    </submittedName>
</protein>
<dbReference type="AlphaFoldDB" id="A0A7L7YLP1"/>
<dbReference type="EMBL" id="CP061738">
    <property type="protein sequence ID" value="QOD38172.1"/>
    <property type="molecule type" value="Genomic_DNA"/>
</dbReference>
<evidence type="ECO:0000313" key="2">
    <source>
        <dbReference type="Proteomes" id="UP000516514"/>
    </source>
</evidence>
<reference evidence="1 2" key="1">
    <citation type="submission" date="2020-09" db="EMBL/GenBank/DDBJ databases">
        <title>An Earliest Endosymbiont, Wolbachia massiliensis sp. nov., Strain PL13 From the Bed Bug (Cimex hemipterius), Type strain of a New supergroup T.</title>
        <authorList>
            <person name="Laidoudi Y."/>
            <person name="Levasseur A."/>
            <person name="Medkour H."/>
            <person name="Maaloum M."/>
            <person name="BenKhedher M."/>
            <person name="Sambou M."/>
            <person name="Bassene H."/>
            <person name="Davoust B."/>
            <person name="Fenollar F."/>
            <person name="Raoult D."/>
            <person name="Mediannikov O."/>
        </authorList>
    </citation>
    <scope>NUCLEOTIDE SEQUENCE [LARGE SCALE GENOMIC DNA]</scope>
    <source>
        <strain evidence="1 2">PL13</strain>
    </source>
</reference>